<dbReference type="NCBIfam" id="NF008218">
    <property type="entry name" value="PRK10985.1"/>
    <property type="match status" value="1"/>
</dbReference>
<dbReference type="PANTHER" id="PTHR10794">
    <property type="entry name" value="ABHYDROLASE DOMAIN-CONTAINING PROTEIN"/>
    <property type="match status" value="1"/>
</dbReference>
<dbReference type="GO" id="GO:0034338">
    <property type="term" value="F:short-chain carboxylesterase activity"/>
    <property type="evidence" value="ECO:0007669"/>
    <property type="project" value="TreeGrafter"/>
</dbReference>
<dbReference type="InterPro" id="IPR029058">
    <property type="entry name" value="AB_hydrolase_fold"/>
</dbReference>
<dbReference type="PANTHER" id="PTHR10794:SF94">
    <property type="entry name" value="ESTERASE YHET-RELATED"/>
    <property type="match status" value="1"/>
</dbReference>
<dbReference type="Pfam" id="PF00561">
    <property type="entry name" value="Abhydrolase_1"/>
    <property type="match status" value="1"/>
</dbReference>
<proteinExistence type="inferred from homology"/>
<feature type="active site" description="Charge relay system" evidence="4">
    <location>
        <position position="271"/>
    </location>
</feature>
<comment type="similarity">
    <text evidence="1">Belongs to the AB hydrolase superfamily. AB hydrolase 4 family.</text>
</comment>
<dbReference type="RefSeq" id="WP_090129841.1">
    <property type="nucleotide sequence ID" value="NZ_FOLY01000001.1"/>
</dbReference>
<dbReference type="OrthoDB" id="332676at2"/>
<dbReference type="InterPro" id="IPR000073">
    <property type="entry name" value="AB_hydrolase_1"/>
</dbReference>
<protein>
    <recommendedName>
        <fullName evidence="5">AB hydrolase-1 domain-containing protein</fullName>
    </recommendedName>
</protein>
<sequence length="345" mass="38827">MSGMIQKADFRPPRGLANPHIQTLLPLLLPRDRVRLDTELLTLPDNDVVELSWTQPAPKDARAPIMVLFHGLEGSIDSPYARMLMRTAANMGWRAVLMHFRGCGRVPNRYPRSYHAGETADAYWMLSQLTRRYPNALKVAVGVSLGANVLLKLAAEQGGDGLDLAGAIAISPPLDLAASADAINIGFVRCYQRHILKSMKRKVIRHLEDGSLDHLDVQKLRELDTFWAFDNEVTAPLHGFGSATDYYQRASSGFMLHRIELPTLILHAADDPLMPRHLLDRLPMPSRSVRIEMAEHGGHVGFIEYRQGLLRPWLARRVAQQLENWRCVPGRRQQVQPLGRNQPLD</sequence>
<dbReference type="InterPro" id="IPR050960">
    <property type="entry name" value="AB_hydrolase_4_sf"/>
</dbReference>
<evidence type="ECO:0000256" key="2">
    <source>
        <dbReference type="ARBA" id="ARBA00022487"/>
    </source>
</evidence>
<keyword evidence="3" id="KW-0378">Hydrolase</keyword>
<feature type="active site" description="Charge relay system" evidence="4">
    <location>
        <position position="299"/>
    </location>
</feature>
<dbReference type="EMBL" id="FOLY01000001">
    <property type="protein sequence ID" value="SFB99093.1"/>
    <property type="molecule type" value="Genomic_DNA"/>
</dbReference>
<dbReference type="GO" id="GO:0047372">
    <property type="term" value="F:monoacylglycerol lipase activity"/>
    <property type="evidence" value="ECO:0007669"/>
    <property type="project" value="TreeGrafter"/>
</dbReference>
<feature type="domain" description="AB hydrolase-1" evidence="5">
    <location>
        <begin position="64"/>
        <end position="302"/>
    </location>
</feature>
<dbReference type="Proteomes" id="UP000199046">
    <property type="component" value="Unassembled WGS sequence"/>
</dbReference>
<dbReference type="Gene3D" id="3.40.50.1820">
    <property type="entry name" value="alpha/beta hydrolase"/>
    <property type="match status" value="1"/>
</dbReference>
<evidence type="ECO:0000313" key="7">
    <source>
        <dbReference type="Proteomes" id="UP000199046"/>
    </source>
</evidence>
<organism evidence="6 7">
    <name type="scientific">Kushneria avicenniae</name>
    <dbReference type="NCBI Taxonomy" id="402385"/>
    <lineage>
        <taxon>Bacteria</taxon>
        <taxon>Pseudomonadati</taxon>
        <taxon>Pseudomonadota</taxon>
        <taxon>Gammaproteobacteria</taxon>
        <taxon>Oceanospirillales</taxon>
        <taxon>Halomonadaceae</taxon>
        <taxon>Kushneria</taxon>
    </lineage>
</organism>
<accession>A0A1I1FPT9</accession>
<evidence type="ECO:0000256" key="4">
    <source>
        <dbReference type="PIRSR" id="PIRSR005211-1"/>
    </source>
</evidence>
<dbReference type="InterPro" id="IPR000952">
    <property type="entry name" value="AB_hydrolase_4_CS"/>
</dbReference>
<reference evidence="7" key="1">
    <citation type="submission" date="2016-10" db="EMBL/GenBank/DDBJ databases">
        <authorList>
            <person name="Varghese N."/>
            <person name="Submissions S."/>
        </authorList>
    </citation>
    <scope>NUCLEOTIDE SEQUENCE [LARGE SCALE GENOMIC DNA]</scope>
    <source>
        <strain evidence="7">DSM 23439</strain>
    </source>
</reference>
<dbReference type="AlphaFoldDB" id="A0A1I1FPT9"/>
<keyword evidence="7" id="KW-1185">Reference proteome</keyword>
<dbReference type="InterPro" id="IPR012020">
    <property type="entry name" value="ABHD4"/>
</dbReference>
<keyword evidence="2" id="KW-0719">Serine esterase</keyword>
<dbReference type="SUPFAM" id="SSF53474">
    <property type="entry name" value="alpha/beta-Hydrolases"/>
    <property type="match status" value="1"/>
</dbReference>
<dbReference type="PROSITE" id="PS01133">
    <property type="entry name" value="UPF0017"/>
    <property type="match status" value="1"/>
</dbReference>
<evidence type="ECO:0000256" key="1">
    <source>
        <dbReference type="ARBA" id="ARBA00010884"/>
    </source>
</evidence>
<name>A0A1I1FPT9_9GAMM</name>
<evidence type="ECO:0000256" key="3">
    <source>
        <dbReference type="ARBA" id="ARBA00022801"/>
    </source>
</evidence>
<feature type="active site" description="Charge relay system" evidence="4">
    <location>
        <position position="144"/>
    </location>
</feature>
<dbReference type="PIRSF" id="PIRSF005211">
    <property type="entry name" value="Ab_hydro_YheT"/>
    <property type="match status" value="1"/>
</dbReference>
<evidence type="ECO:0000313" key="6">
    <source>
        <dbReference type="EMBL" id="SFB99093.1"/>
    </source>
</evidence>
<evidence type="ECO:0000259" key="5">
    <source>
        <dbReference type="Pfam" id="PF00561"/>
    </source>
</evidence>
<gene>
    <name evidence="6" type="ORF">SAMN05421848_0146</name>
</gene>